<dbReference type="AlphaFoldDB" id="A0A4U1BM35"/>
<evidence type="ECO:0000313" key="4">
    <source>
        <dbReference type="EMBL" id="TKB54215.1"/>
    </source>
</evidence>
<evidence type="ECO:0000256" key="2">
    <source>
        <dbReference type="SAM" id="Coils"/>
    </source>
</evidence>
<dbReference type="InterPro" id="IPR010131">
    <property type="entry name" value="MdtP/NodT-like"/>
</dbReference>
<dbReference type="OrthoDB" id="9770517at2"/>
<dbReference type="RefSeq" id="WP_136863764.1">
    <property type="nucleotide sequence ID" value="NZ_SWCJ01000009.1"/>
</dbReference>
<dbReference type="PROSITE" id="PS51257">
    <property type="entry name" value="PROKAR_LIPOPROTEIN"/>
    <property type="match status" value="1"/>
</dbReference>
<dbReference type="PANTHER" id="PTHR30203">
    <property type="entry name" value="OUTER MEMBRANE CATION EFFLUX PROTEIN"/>
    <property type="match status" value="1"/>
</dbReference>
<gene>
    <name evidence="4" type="ORF">FCL42_12525</name>
</gene>
<feature type="chain" id="PRO_5020204963" evidence="3">
    <location>
        <begin position="28"/>
        <end position="451"/>
    </location>
</feature>
<organism evidence="4 5">
    <name type="scientific">Ferrimonas aestuarii</name>
    <dbReference type="NCBI Taxonomy" id="2569539"/>
    <lineage>
        <taxon>Bacteria</taxon>
        <taxon>Pseudomonadati</taxon>
        <taxon>Pseudomonadota</taxon>
        <taxon>Gammaproteobacteria</taxon>
        <taxon>Alteromonadales</taxon>
        <taxon>Ferrimonadaceae</taxon>
        <taxon>Ferrimonas</taxon>
    </lineage>
</organism>
<comment type="caution">
    <text evidence="4">The sequence shown here is derived from an EMBL/GenBank/DDBJ whole genome shotgun (WGS) entry which is preliminary data.</text>
</comment>
<name>A0A4U1BM35_9GAMM</name>
<dbReference type="InterPro" id="IPR003423">
    <property type="entry name" value="OMP_efflux"/>
</dbReference>
<dbReference type="Pfam" id="PF02321">
    <property type="entry name" value="OEP"/>
    <property type="match status" value="2"/>
</dbReference>
<evidence type="ECO:0000256" key="3">
    <source>
        <dbReference type="SAM" id="SignalP"/>
    </source>
</evidence>
<feature type="coiled-coil region" evidence="2">
    <location>
        <begin position="365"/>
        <end position="402"/>
    </location>
</feature>
<comment type="similarity">
    <text evidence="1">Belongs to the outer membrane factor (OMF) (TC 1.B.17) family.</text>
</comment>
<dbReference type="Gene3D" id="2.20.200.10">
    <property type="entry name" value="Outer membrane efflux proteins (OEP)"/>
    <property type="match status" value="1"/>
</dbReference>
<reference evidence="4 5" key="1">
    <citation type="submission" date="2019-04" db="EMBL/GenBank/DDBJ databases">
        <authorList>
            <person name="Hwang J.C."/>
        </authorList>
    </citation>
    <scope>NUCLEOTIDE SEQUENCE [LARGE SCALE GENOMIC DNA]</scope>
    <source>
        <strain evidence="4 5">IMCC35002</strain>
    </source>
</reference>
<dbReference type="EMBL" id="SWCJ01000009">
    <property type="protein sequence ID" value="TKB54215.1"/>
    <property type="molecule type" value="Genomic_DNA"/>
</dbReference>
<dbReference type="Gene3D" id="1.20.1600.10">
    <property type="entry name" value="Outer membrane efflux proteins (OEP)"/>
    <property type="match status" value="1"/>
</dbReference>
<keyword evidence="3" id="KW-0732">Signal</keyword>
<evidence type="ECO:0000313" key="5">
    <source>
        <dbReference type="Proteomes" id="UP000305675"/>
    </source>
</evidence>
<feature type="coiled-coil region" evidence="2">
    <location>
        <begin position="209"/>
        <end position="243"/>
    </location>
</feature>
<feature type="signal peptide" evidence="3">
    <location>
        <begin position="1"/>
        <end position="27"/>
    </location>
</feature>
<dbReference type="Proteomes" id="UP000305675">
    <property type="component" value="Unassembled WGS sequence"/>
</dbReference>
<dbReference type="PANTHER" id="PTHR30203:SF32">
    <property type="entry name" value="CATION EFFLUX SYSTEM PROTEIN CUSC"/>
    <property type="match status" value="1"/>
</dbReference>
<accession>A0A4U1BM35</accession>
<keyword evidence="5" id="KW-1185">Reference proteome</keyword>
<protein>
    <submittedName>
        <fullName evidence="4">TolC family protein</fullName>
    </submittedName>
</protein>
<dbReference type="GO" id="GO:0015562">
    <property type="term" value="F:efflux transmembrane transporter activity"/>
    <property type="evidence" value="ECO:0007669"/>
    <property type="project" value="InterPro"/>
</dbReference>
<keyword evidence="2" id="KW-0175">Coiled coil</keyword>
<sequence length="451" mass="49578">MRIRPPYGAVALAVAASLLAGCQSLTAIDHQQQMDSALSQLPQWQSEASSDSEVLLTELVSDPQLTAILQQAQQANLGLQQSLLSLQIVYAQRKQTRGNRLPSVSAGVTAKDSDAGTEHTAELTVSWELDLWQKLADADTAAKMQIASSEASWQQAQDLLAANVIRGYLDYVQQQQLLNIEQARLTLLKNNEAVILDRYRAGLGDLEALDNAKSNTQSTQATIARYQQALSNSRRTLAQLTGQSQLELTQRVNFPEVTLPLVSLPEQDMRRRPDLQSAYFTTQAAYYDAKVAYKAMLPSLSLQAALNDGSDSLRDALFTSPAWSLLGQLTAPLYQGGKLKAAAEIAELQSAQSYWKYREALLGAVLEVEAALDNERNLKQEAEHLQLAYASAERSADNYLNKYRKGLVNIVDLISVQQQQFNLQSQLVQANYNRLVNRIDLGLALGLGVTS</sequence>
<evidence type="ECO:0000256" key="1">
    <source>
        <dbReference type="ARBA" id="ARBA00007613"/>
    </source>
</evidence>
<dbReference type="SUPFAM" id="SSF56954">
    <property type="entry name" value="Outer membrane efflux proteins (OEP)"/>
    <property type="match status" value="1"/>
</dbReference>
<proteinExistence type="inferred from homology"/>